<feature type="compositionally biased region" description="Acidic residues" evidence="1">
    <location>
        <begin position="285"/>
        <end position="301"/>
    </location>
</feature>
<evidence type="ECO:0000256" key="2">
    <source>
        <dbReference type="SAM" id="SignalP"/>
    </source>
</evidence>
<dbReference type="InterPro" id="IPR036249">
    <property type="entry name" value="Thioredoxin-like_sf"/>
</dbReference>
<dbReference type="GO" id="GO:0003756">
    <property type="term" value="F:protein disulfide isomerase activity"/>
    <property type="evidence" value="ECO:0007669"/>
    <property type="project" value="TreeGrafter"/>
</dbReference>
<evidence type="ECO:0000313" key="5">
    <source>
        <dbReference type="Proteomes" id="UP000253472"/>
    </source>
</evidence>
<dbReference type="PANTHER" id="PTHR45672">
    <property type="entry name" value="PROTEIN DISULFIDE-ISOMERASE C17H9.14C-RELATED"/>
    <property type="match status" value="1"/>
</dbReference>
<dbReference type="OrthoDB" id="10264505at2759"/>
<keyword evidence="5" id="KW-1185">Reference proteome</keyword>
<evidence type="ECO:0000256" key="1">
    <source>
        <dbReference type="SAM" id="MobiDB-lite"/>
    </source>
</evidence>
<dbReference type="SUPFAM" id="SSF52833">
    <property type="entry name" value="Thioredoxin-like"/>
    <property type="match status" value="2"/>
</dbReference>
<proteinExistence type="predicted"/>
<organism evidence="4 5">
    <name type="scientific">Candida viswanathii</name>
    <dbReference type="NCBI Taxonomy" id="5486"/>
    <lineage>
        <taxon>Eukaryota</taxon>
        <taxon>Fungi</taxon>
        <taxon>Dikarya</taxon>
        <taxon>Ascomycota</taxon>
        <taxon>Saccharomycotina</taxon>
        <taxon>Pichiomycetes</taxon>
        <taxon>Debaryomycetaceae</taxon>
        <taxon>Candida/Lodderomyces clade</taxon>
        <taxon>Candida</taxon>
    </lineage>
</organism>
<reference evidence="4 5" key="1">
    <citation type="submission" date="2018-06" db="EMBL/GenBank/DDBJ databases">
        <title>Whole genome sequencing of Candida tropicalis (genome annotated by CSBL at Korea University).</title>
        <authorList>
            <person name="Ahn J."/>
        </authorList>
    </citation>
    <scope>NUCLEOTIDE SEQUENCE [LARGE SCALE GENOMIC DNA]</scope>
    <source>
        <strain evidence="4 5">ATCC 20962</strain>
    </source>
</reference>
<dbReference type="STRING" id="5486.A0A367Y076"/>
<evidence type="ECO:0000313" key="4">
    <source>
        <dbReference type="EMBL" id="RCK58920.1"/>
    </source>
</evidence>
<name>A0A367Y076_9ASCO</name>
<protein>
    <submittedName>
        <fullName evidence="4">Protein disulfide-isomerase erp38</fullName>
    </submittedName>
</protein>
<dbReference type="GO" id="GO:0006457">
    <property type="term" value="P:protein folding"/>
    <property type="evidence" value="ECO:0007669"/>
    <property type="project" value="TreeGrafter"/>
</dbReference>
<feature type="signal peptide" evidence="2">
    <location>
        <begin position="1"/>
        <end position="30"/>
    </location>
</feature>
<dbReference type="Pfam" id="PF00085">
    <property type="entry name" value="Thioredoxin"/>
    <property type="match status" value="1"/>
</dbReference>
<dbReference type="AlphaFoldDB" id="A0A367Y076"/>
<dbReference type="PROSITE" id="PS51352">
    <property type="entry name" value="THIOREDOXIN_2"/>
    <property type="match status" value="1"/>
</dbReference>
<dbReference type="EMBL" id="QLNQ01000027">
    <property type="protein sequence ID" value="RCK58920.1"/>
    <property type="molecule type" value="Genomic_DNA"/>
</dbReference>
<dbReference type="CDD" id="cd02961">
    <property type="entry name" value="PDI_a_family"/>
    <property type="match status" value="1"/>
</dbReference>
<sequence length="307" mass="35396">MKLDATSTSSTPSPWLLWFVVVSLLRFAASTASSAVSGSIIEFDDNLIQATLEQSEHSFIYFYSDSCKYCRKFDPTFENLSVLYNNNKNRSKFQILKTNARSNQRLSELFKVTKYPTLKLLDYKTKRIIDYEENRDLQSLIGYLDRALNIHPDFENFHSKVEYTKALGDDASERLVFFMAGYLPGWEDYKYPAHYTHQLALDYGDIKVVVVNVEELNDYEVLSKYGVSRFPTVVYMKDGKLKSYTSSENEMKVAKIREFIENVDSDSTGPWKEIQSMGTNSQDNGNDDDNDGNDDNDDDEVFEHIEL</sequence>
<dbReference type="Gene3D" id="3.40.30.10">
    <property type="entry name" value="Glutaredoxin"/>
    <property type="match status" value="2"/>
</dbReference>
<feature type="chain" id="PRO_5016885820" evidence="2">
    <location>
        <begin position="31"/>
        <end position="307"/>
    </location>
</feature>
<feature type="domain" description="Thioredoxin" evidence="3">
    <location>
        <begin position="22"/>
        <end position="149"/>
    </location>
</feature>
<dbReference type="InterPro" id="IPR051063">
    <property type="entry name" value="PDI"/>
</dbReference>
<gene>
    <name evidence="4" type="primary">erp38</name>
    <name evidence="4" type="ORF">Cantr_07178</name>
</gene>
<dbReference type="InterPro" id="IPR013766">
    <property type="entry name" value="Thioredoxin_domain"/>
</dbReference>
<keyword evidence="4" id="KW-0413">Isomerase</keyword>
<evidence type="ECO:0000259" key="3">
    <source>
        <dbReference type="PROSITE" id="PS51352"/>
    </source>
</evidence>
<keyword evidence="2" id="KW-0732">Signal</keyword>
<comment type="caution">
    <text evidence="4">The sequence shown here is derived from an EMBL/GenBank/DDBJ whole genome shotgun (WGS) entry which is preliminary data.</text>
</comment>
<accession>A0A367Y076</accession>
<dbReference type="GO" id="GO:0005783">
    <property type="term" value="C:endoplasmic reticulum"/>
    <property type="evidence" value="ECO:0007669"/>
    <property type="project" value="TreeGrafter"/>
</dbReference>
<feature type="region of interest" description="Disordered" evidence="1">
    <location>
        <begin position="266"/>
        <end position="307"/>
    </location>
</feature>
<dbReference type="Proteomes" id="UP000253472">
    <property type="component" value="Unassembled WGS sequence"/>
</dbReference>